<name>A0A816Y235_BRANA</name>
<accession>A0A816Y235</accession>
<feature type="compositionally biased region" description="Low complexity" evidence="1">
    <location>
        <begin position="94"/>
        <end position="103"/>
    </location>
</feature>
<gene>
    <name evidence="2" type="ORF">DARMORV10_A01P32740.1</name>
</gene>
<dbReference type="EMBL" id="HG994355">
    <property type="protein sequence ID" value="CAF2153540.1"/>
    <property type="molecule type" value="Genomic_DNA"/>
</dbReference>
<dbReference type="AlphaFoldDB" id="A0A816Y235"/>
<evidence type="ECO:0000256" key="1">
    <source>
        <dbReference type="SAM" id="MobiDB-lite"/>
    </source>
</evidence>
<proteinExistence type="predicted"/>
<reference evidence="2" key="1">
    <citation type="submission" date="2021-01" db="EMBL/GenBank/DDBJ databases">
        <authorList>
            <consortium name="Genoscope - CEA"/>
            <person name="William W."/>
        </authorList>
    </citation>
    <scope>NUCLEOTIDE SEQUENCE</scope>
</reference>
<protein>
    <submittedName>
        <fullName evidence="2">(rape) hypothetical protein</fullName>
    </submittedName>
</protein>
<organism evidence="2">
    <name type="scientific">Brassica napus</name>
    <name type="common">Rape</name>
    <dbReference type="NCBI Taxonomy" id="3708"/>
    <lineage>
        <taxon>Eukaryota</taxon>
        <taxon>Viridiplantae</taxon>
        <taxon>Streptophyta</taxon>
        <taxon>Embryophyta</taxon>
        <taxon>Tracheophyta</taxon>
        <taxon>Spermatophyta</taxon>
        <taxon>Magnoliopsida</taxon>
        <taxon>eudicotyledons</taxon>
        <taxon>Gunneridae</taxon>
        <taxon>Pentapetalae</taxon>
        <taxon>rosids</taxon>
        <taxon>malvids</taxon>
        <taxon>Brassicales</taxon>
        <taxon>Brassicaceae</taxon>
        <taxon>Brassiceae</taxon>
        <taxon>Brassica</taxon>
    </lineage>
</organism>
<dbReference type="Proteomes" id="UP001295469">
    <property type="component" value="Chromosome A01"/>
</dbReference>
<feature type="region of interest" description="Disordered" evidence="1">
    <location>
        <begin position="73"/>
        <end position="110"/>
    </location>
</feature>
<sequence length="168" mass="19708">MHQMMKMKKIQLLKQQTQDTIAEEANSAMEEVPWMMKMKKRYVMKKQNLVQSIKGKKRIFLGKLRLHKKITQDEDTEKLESESCLKQTSQVTSPTPTFNTPNFDTRVSSPNPTFTSPKFDLLSQESHSGKGTNEVLMRDVYEIPVFQPLMKIKRDWYNNTARFVFQTL</sequence>
<evidence type="ECO:0000313" key="2">
    <source>
        <dbReference type="EMBL" id="CAF2153540.1"/>
    </source>
</evidence>
<feature type="compositionally biased region" description="Polar residues" evidence="1">
    <location>
        <begin position="84"/>
        <end position="93"/>
    </location>
</feature>